<evidence type="ECO:0000313" key="8">
    <source>
        <dbReference type="Proteomes" id="UP000682951"/>
    </source>
</evidence>
<gene>
    <name evidence="7" type="ORF">KDD93_01985</name>
</gene>
<keyword evidence="8" id="KW-1185">Reference proteome</keyword>
<dbReference type="InterPro" id="IPR036866">
    <property type="entry name" value="RibonucZ/Hydroxyglut_hydro"/>
</dbReference>
<evidence type="ECO:0000256" key="3">
    <source>
        <dbReference type="ARBA" id="ARBA00022723"/>
    </source>
</evidence>
<evidence type="ECO:0000256" key="5">
    <source>
        <dbReference type="ARBA" id="ARBA00022833"/>
    </source>
</evidence>
<dbReference type="Pfam" id="PF00753">
    <property type="entry name" value="Lactamase_B"/>
    <property type="match status" value="1"/>
</dbReference>
<keyword evidence="5" id="KW-0862">Zinc</keyword>
<name>A0ABS5HGE0_9BACT</name>
<dbReference type="EMBL" id="JAGSSW010000002">
    <property type="protein sequence ID" value="MBR8463341.1"/>
    <property type="molecule type" value="Genomic_DNA"/>
</dbReference>
<dbReference type="InterPro" id="IPR051013">
    <property type="entry name" value="MBL_superfamily_lactonases"/>
</dbReference>
<comment type="similarity">
    <text evidence="2">Belongs to the metallo-beta-lactamase superfamily.</text>
</comment>
<dbReference type="InterPro" id="IPR001279">
    <property type="entry name" value="Metallo-B-lactamas"/>
</dbReference>
<evidence type="ECO:0000256" key="4">
    <source>
        <dbReference type="ARBA" id="ARBA00022801"/>
    </source>
</evidence>
<comment type="cofactor">
    <cofactor evidence="1">
        <name>Zn(2+)</name>
        <dbReference type="ChEBI" id="CHEBI:29105"/>
    </cofactor>
</comment>
<proteinExistence type="inferred from homology"/>
<dbReference type="Proteomes" id="UP000682951">
    <property type="component" value="Unassembled WGS sequence"/>
</dbReference>
<evidence type="ECO:0000256" key="2">
    <source>
        <dbReference type="ARBA" id="ARBA00007749"/>
    </source>
</evidence>
<protein>
    <submittedName>
        <fullName evidence="7">MBL fold metallo-hydrolase</fullName>
    </submittedName>
</protein>
<comment type="caution">
    <text evidence="7">The sequence shown here is derived from an EMBL/GenBank/DDBJ whole genome shotgun (WGS) entry which is preliminary data.</text>
</comment>
<sequence length="256" mass="29069">METLTKFKPEQLAKYKGKMQIKTIKFAENGYMKQGFAFGGEDGPDRHDNNVLYRSGLQNYLIDTGDDVILIDTGFPRNFPVPIPDEKTMIYTGKKINDYIDGLAKLGYKPEQITKIIITHKHIDHTGEVNSFPNAKVYASRVECESNELKGCKNLIPVDFTSGTYYNYEKSEIIAPGIRMLPAVGHTMGNSIAVAELDGIFYIFQGDVTYTDEALYANRLSDFYEDINEARKTLNTLREFIKEHPCVSLNSYTTWI</sequence>
<dbReference type="RefSeq" id="WP_212141540.1">
    <property type="nucleotide sequence ID" value="NZ_JAGSSW010000002.1"/>
</dbReference>
<dbReference type="Gene3D" id="3.60.15.10">
    <property type="entry name" value="Ribonuclease Z/Hydroxyacylglutathione hydrolase-like"/>
    <property type="match status" value="1"/>
</dbReference>
<dbReference type="PANTHER" id="PTHR42978:SF2">
    <property type="entry name" value="102 KBASES UNSTABLE REGION: FROM 1 TO 119443"/>
    <property type="match status" value="1"/>
</dbReference>
<keyword evidence="4" id="KW-0378">Hydrolase</keyword>
<accession>A0ABS5HGE0</accession>
<organism evidence="7 8">
    <name type="scientific">Campylobacter anatolicus</name>
    <dbReference type="NCBI Taxonomy" id="2829105"/>
    <lineage>
        <taxon>Bacteria</taxon>
        <taxon>Pseudomonadati</taxon>
        <taxon>Campylobacterota</taxon>
        <taxon>Epsilonproteobacteria</taxon>
        <taxon>Campylobacterales</taxon>
        <taxon>Campylobacteraceae</taxon>
        <taxon>Campylobacter</taxon>
    </lineage>
</organism>
<dbReference type="SUPFAM" id="SSF56281">
    <property type="entry name" value="Metallo-hydrolase/oxidoreductase"/>
    <property type="match status" value="1"/>
</dbReference>
<dbReference type="SMART" id="SM00849">
    <property type="entry name" value="Lactamase_B"/>
    <property type="match status" value="1"/>
</dbReference>
<keyword evidence="3" id="KW-0479">Metal-binding</keyword>
<evidence type="ECO:0000259" key="6">
    <source>
        <dbReference type="SMART" id="SM00849"/>
    </source>
</evidence>
<evidence type="ECO:0000256" key="1">
    <source>
        <dbReference type="ARBA" id="ARBA00001947"/>
    </source>
</evidence>
<reference evidence="7 8" key="1">
    <citation type="submission" date="2021-04" db="EMBL/GenBank/DDBJ databases">
        <title>Molecular and phenotypic characterization and identification of bacterial isolates recovered from the Anatolian ground squirrels (Spermophilus xanthoprymnus) and which have the potential to form a new species in the Campylobacter genus.</title>
        <authorList>
            <person name="Aydin F."/>
            <person name="Abay S."/>
            <person name="Kayman T."/>
            <person name="Karakaya E."/>
            <person name="Mustak H.K."/>
            <person name="Mustak I.B."/>
            <person name="Bilgin N."/>
            <person name="Duzler A."/>
            <person name="Sahin O."/>
            <person name="Guran O."/>
            <person name="Saticioglu I.B."/>
        </authorList>
    </citation>
    <scope>NUCLEOTIDE SEQUENCE [LARGE SCALE GENOMIC DNA]</scope>
    <source>
        <strain evidence="8">faydin-G24</strain>
    </source>
</reference>
<dbReference type="PANTHER" id="PTHR42978">
    <property type="entry name" value="QUORUM-QUENCHING LACTONASE YTNP-RELATED-RELATED"/>
    <property type="match status" value="1"/>
</dbReference>
<feature type="domain" description="Metallo-beta-lactamase" evidence="6">
    <location>
        <begin position="56"/>
        <end position="244"/>
    </location>
</feature>
<evidence type="ECO:0000313" key="7">
    <source>
        <dbReference type="EMBL" id="MBR8463341.1"/>
    </source>
</evidence>